<dbReference type="eggNOG" id="ENOG502SCYK">
    <property type="taxonomic scope" value="Eukaryota"/>
</dbReference>
<keyword evidence="3" id="KW-1185">Reference proteome</keyword>
<evidence type="ECO:0000313" key="3">
    <source>
        <dbReference type="Proteomes" id="UP000000707"/>
    </source>
</evidence>
<accession>G3AX71</accession>
<dbReference type="KEGG" id="cten:18250623"/>
<protein>
    <submittedName>
        <fullName evidence="2">Uncharacterized protein</fullName>
    </submittedName>
</protein>
<evidence type="ECO:0000256" key="1">
    <source>
        <dbReference type="SAM" id="Phobius"/>
    </source>
</evidence>
<name>G3AX71_CANTC</name>
<dbReference type="EMBL" id="GL996510">
    <property type="protein sequence ID" value="EGV66704.1"/>
    <property type="molecule type" value="Genomic_DNA"/>
</dbReference>
<keyword evidence="1" id="KW-0472">Membrane</keyword>
<dbReference type="HOGENOM" id="CLU_040309_0_0_1"/>
<proteinExistence type="predicted"/>
<organism evidence="3">
    <name type="scientific">Candida tenuis (strain ATCC 10573 / BCRC 21748 / CBS 615 / JCM 9827 / NBRC 10315 / NRRL Y-1498 / VKM Y-70)</name>
    <name type="common">Yeast</name>
    <name type="synonym">Yamadazyma tenuis</name>
    <dbReference type="NCBI Taxonomy" id="590646"/>
    <lineage>
        <taxon>Eukaryota</taxon>
        <taxon>Fungi</taxon>
        <taxon>Dikarya</taxon>
        <taxon>Ascomycota</taxon>
        <taxon>Saccharomycotina</taxon>
        <taxon>Pichiomycetes</taxon>
        <taxon>Debaryomycetaceae</taxon>
        <taxon>Yamadazyma</taxon>
    </lineage>
</organism>
<feature type="transmembrane region" description="Helical" evidence="1">
    <location>
        <begin position="21"/>
        <end position="41"/>
    </location>
</feature>
<dbReference type="AlphaFoldDB" id="G3AX71"/>
<dbReference type="GeneID" id="18250623"/>
<dbReference type="RefSeq" id="XP_006683962.1">
    <property type="nucleotide sequence ID" value="XM_006683899.1"/>
</dbReference>
<gene>
    <name evidence="2" type="ORF">CANTEDRAFT_96694</name>
</gene>
<reference evidence="2 3" key="1">
    <citation type="journal article" date="2011" name="Proc. Natl. Acad. Sci. U.S.A.">
        <title>Comparative genomics of xylose-fermenting fungi for enhanced biofuel production.</title>
        <authorList>
            <person name="Wohlbach D.J."/>
            <person name="Kuo A."/>
            <person name="Sato T.K."/>
            <person name="Potts K.M."/>
            <person name="Salamov A.A."/>
            <person name="LaButti K.M."/>
            <person name="Sun H."/>
            <person name="Clum A."/>
            <person name="Pangilinan J.L."/>
            <person name="Lindquist E.A."/>
            <person name="Lucas S."/>
            <person name="Lapidus A."/>
            <person name="Jin M."/>
            <person name="Gunawan C."/>
            <person name="Balan V."/>
            <person name="Dale B.E."/>
            <person name="Jeffries T.W."/>
            <person name="Zinkel R."/>
            <person name="Barry K.W."/>
            <person name="Grigoriev I.V."/>
            <person name="Gasch A.P."/>
        </authorList>
    </citation>
    <scope>NUCLEOTIDE SEQUENCE [LARGE SCALE GENOMIC DNA]</scope>
    <source>
        <strain evidence="3">ATCC 10573 / BCRC 21748 / CBS 615 / JCM 9827 / NBRC 10315 / NRRL Y-1498 / VKM Y-70</strain>
    </source>
</reference>
<sequence length="432" mass="49563">MRSLSLPTGSALRGWGTVINIIGGAYIGGLIVCFGSLYFLYHDANERQPIPFELSFADQKTAVMAINKDDALKSPRYAVKHYRRLLIELAKKENPKLEFDESDPKNQYRAPFLDSHTLVHKKSNTFANFYIDIVSRYAKALLAKGQLEISVETLQKLVNDDEIFFRLGDAERLSQCGRLLARISPTVDEKESLLKRCITMIGSTFSSIHVDENYLLQNSSRITDELISCLNDMAFAYAKESTHSSLSRHQKQDYLSKALNIYLSNLKTVQQVQHSVVSGQKNQTNYPLFNCNEENLQMLVNEIRSHVSEIMWSKGYKQNAISWSEEVVDDIYYINSSSKRANHILIDVLANLTTMYHQIRNRTSEERCIQLQKGLSHYDSNESSWYDNLVGRFCRIIYNKGPLGVIEKALVERFGPPRRLLEIEEFEDEDTE</sequence>
<dbReference type="OrthoDB" id="4010961at2759"/>
<evidence type="ECO:0000313" key="2">
    <source>
        <dbReference type="EMBL" id="EGV66704.1"/>
    </source>
</evidence>
<keyword evidence="1" id="KW-1133">Transmembrane helix</keyword>
<keyword evidence="1" id="KW-0812">Transmembrane</keyword>
<dbReference type="Proteomes" id="UP000000707">
    <property type="component" value="Unassembled WGS sequence"/>
</dbReference>